<comment type="similarity">
    <text evidence="2 6">Belongs to the 4-toluene sulfonate uptake permease (TSUP) (TC 2.A.102) family.</text>
</comment>
<dbReference type="AlphaFoldDB" id="A0A9X1C5S2"/>
<proteinExistence type="inferred from homology"/>
<keyword evidence="4 6" id="KW-1133">Transmembrane helix</keyword>
<protein>
    <recommendedName>
        <fullName evidence="6">Probable membrane transporter protein</fullName>
    </recommendedName>
</protein>
<keyword evidence="3 6" id="KW-0812">Transmembrane</keyword>
<dbReference type="EMBL" id="JAFHKJ010000031">
    <property type="protein sequence ID" value="MBN2975968.1"/>
    <property type="molecule type" value="Genomic_DNA"/>
</dbReference>
<sequence length="172" mass="18343">MIASEWLTGAGLVILGIVTGFVGTNTGGSVFLTVPVMIGLGIAPQSAVATARLASLGTMLAGLRHFHQYGKIDYAAAFPAALLGLLGALAGASLLIEIDPLLLHKIIGALTLLLVLLSLIKQAQRSSSMLLHDTYQHEYRLVCGTNLALYFGVEKQSDEYQPHEVHLRLNPR</sequence>
<dbReference type="RefSeq" id="WP_205489310.1">
    <property type="nucleotide sequence ID" value="NZ_JAFHKI010000016.1"/>
</dbReference>
<comment type="caution">
    <text evidence="7">The sequence shown here is derived from an EMBL/GenBank/DDBJ whole genome shotgun (WGS) entry which is preliminary data.</text>
</comment>
<evidence type="ECO:0000256" key="2">
    <source>
        <dbReference type="ARBA" id="ARBA00009142"/>
    </source>
</evidence>
<organism evidence="7 8">
    <name type="scientific">Pseudomonas lactucae</name>
    <dbReference type="NCBI Taxonomy" id="2813360"/>
    <lineage>
        <taxon>Bacteria</taxon>
        <taxon>Pseudomonadati</taxon>
        <taxon>Pseudomonadota</taxon>
        <taxon>Gammaproteobacteria</taxon>
        <taxon>Pseudomonadales</taxon>
        <taxon>Pseudomonadaceae</taxon>
        <taxon>Pseudomonas</taxon>
    </lineage>
</organism>
<dbReference type="PANTHER" id="PTHR43483:SF3">
    <property type="entry name" value="MEMBRANE TRANSPORTER PROTEIN HI_0806-RELATED"/>
    <property type="match status" value="1"/>
</dbReference>
<comment type="subcellular location">
    <subcellularLocation>
        <location evidence="6">Cell membrane</location>
        <topology evidence="6">Multi-pass membrane protein</topology>
    </subcellularLocation>
    <subcellularLocation>
        <location evidence="1">Membrane</location>
        <topology evidence="1">Multi-pass membrane protein</topology>
    </subcellularLocation>
</comment>
<evidence type="ECO:0000256" key="4">
    <source>
        <dbReference type="ARBA" id="ARBA00022989"/>
    </source>
</evidence>
<feature type="transmembrane region" description="Helical" evidence="6">
    <location>
        <begin position="7"/>
        <end position="24"/>
    </location>
</feature>
<accession>A0A9X1C5S2</accession>
<keyword evidence="5 6" id="KW-0472">Membrane</keyword>
<evidence type="ECO:0000313" key="8">
    <source>
        <dbReference type="Proteomes" id="UP001154860"/>
    </source>
</evidence>
<name>A0A9X1C5S2_9PSED</name>
<evidence type="ECO:0000313" key="7">
    <source>
        <dbReference type="EMBL" id="MBN2975968.1"/>
    </source>
</evidence>
<gene>
    <name evidence="7" type="ORF">JWR99_08245</name>
</gene>
<dbReference type="GO" id="GO:0005886">
    <property type="term" value="C:plasma membrane"/>
    <property type="evidence" value="ECO:0007669"/>
    <property type="project" value="UniProtKB-SubCell"/>
</dbReference>
<evidence type="ECO:0000256" key="5">
    <source>
        <dbReference type="ARBA" id="ARBA00023136"/>
    </source>
</evidence>
<keyword evidence="6" id="KW-1003">Cell membrane</keyword>
<keyword evidence="8" id="KW-1185">Reference proteome</keyword>
<evidence type="ECO:0000256" key="3">
    <source>
        <dbReference type="ARBA" id="ARBA00022692"/>
    </source>
</evidence>
<dbReference type="Pfam" id="PF01925">
    <property type="entry name" value="TauE"/>
    <property type="match status" value="1"/>
</dbReference>
<reference evidence="7 8" key="2">
    <citation type="journal article" date="2023" name="Plant Pathol.">
        <title>Dismantling and reorganizing Pseudomonas marginalis sensu#lato.</title>
        <authorList>
            <person name="Sawada H."/>
            <person name="Fujikawa T."/>
            <person name="Satou M."/>
        </authorList>
    </citation>
    <scope>NUCLEOTIDE SEQUENCE [LARGE SCALE GENOMIC DNA]</scope>
    <source>
        <strain evidence="7 8">MAFF 301381</strain>
    </source>
</reference>
<dbReference type="PANTHER" id="PTHR43483">
    <property type="entry name" value="MEMBRANE TRANSPORTER PROTEIN HI_0806-RELATED"/>
    <property type="match status" value="1"/>
</dbReference>
<feature type="transmembrane region" description="Helical" evidence="6">
    <location>
        <begin position="74"/>
        <end position="96"/>
    </location>
</feature>
<evidence type="ECO:0000256" key="1">
    <source>
        <dbReference type="ARBA" id="ARBA00004141"/>
    </source>
</evidence>
<feature type="transmembrane region" description="Helical" evidence="6">
    <location>
        <begin position="102"/>
        <end position="120"/>
    </location>
</feature>
<dbReference type="InterPro" id="IPR002781">
    <property type="entry name" value="TM_pro_TauE-like"/>
</dbReference>
<evidence type="ECO:0000256" key="6">
    <source>
        <dbReference type="RuleBase" id="RU363041"/>
    </source>
</evidence>
<reference evidence="7 8" key="1">
    <citation type="journal article" date="2021" name="Int. J. Syst. Evol. Microbiol.">
        <title>Pseudomonas lactucae sp. nov., a pathogen causing bacterial rot of lettuce in Japan.</title>
        <authorList>
            <person name="Sawada H."/>
            <person name="Fujikawa T."/>
            <person name="Satou M."/>
        </authorList>
    </citation>
    <scope>NUCLEOTIDE SEQUENCE [LARGE SCALE GENOMIC DNA]</scope>
    <source>
        <strain evidence="7 8">MAFF 301381</strain>
    </source>
</reference>
<dbReference type="Proteomes" id="UP001154860">
    <property type="component" value="Unassembled WGS sequence"/>
</dbReference>